<dbReference type="GeneID" id="30035605"/>
<protein>
    <submittedName>
        <fullName evidence="2">Uncharacterized protein</fullName>
    </submittedName>
</protein>
<dbReference type="EMBL" id="CP014503">
    <property type="protein sequence ID" value="ANB15925.1"/>
    <property type="molecule type" value="Genomic_DNA"/>
</dbReference>
<gene>
    <name evidence="2" type="ORF">AWJ20_3569</name>
</gene>
<dbReference type="KEGG" id="slb:AWJ20_3569"/>
<evidence type="ECO:0000256" key="1">
    <source>
        <dbReference type="SAM" id="MobiDB-lite"/>
    </source>
</evidence>
<feature type="compositionally biased region" description="Polar residues" evidence="1">
    <location>
        <begin position="73"/>
        <end position="85"/>
    </location>
</feature>
<sequence length="120" mass="12853">MTRAIRSSKSTCTPWTTASDFLQVGQNVEVVLITKRNIDDTMMGQGGQRVEDSDLLTTTGGTGRNKYTGIFTPESTRSPQTTSSIPEGLPLSGEVTITSGDTKQESIVVGQVSRADDRVV</sequence>
<proteinExistence type="predicted"/>
<dbReference type="Proteomes" id="UP000189580">
    <property type="component" value="Chromosome b"/>
</dbReference>
<accession>A0A167G026</accession>
<organism evidence="2 3">
    <name type="scientific">Sugiyamaella lignohabitans</name>
    <dbReference type="NCBI Taxonomy" id="796027"/>
    <lineage>
        <taxon>Eukaryota</taxon>
        <taxon>Fungi</taxon>
        <taxon>Dikarya</taxon>
        <taxon>Ascomycota</taxon>
        <taxon>Saccharomycotina</taxon>
        <taxon>Dipodascomycetes</taxon>
        <taxon>Dipodascales</taxon>
        <taxon>Trichomonascaceae</taxon>
        <taxon>Sugiyamaella</taxon>
    </lineage>
</organism>
<dbReference type="AlphaFoldDB" id="A0A167G026"/>
<evidence type="ECO:0000313" key="3">
    <source>
        <dbReference type="Proteomes" id="UP000189580"/>
    </source>
</evidence>
<keyword evidence="3" id="KW-1185">Reference proteome</keyword>
<dbReference type="RefSeq" id="XP_018738402.1">
    <property type="nucleotide sequence ID" value="XM_018880597.1"/>
</dbReference>
<reference evidence="2 3" key="1">
    <citation type="submission" date="2016-02" db="EMBL/GenBank/DDBJ databases">
        <title>Complete genome sequence and transcriptome regulation of the pentose utilising yeast Sugiyamaella lignohabitans.</title>
        <authorList>
            <person name="Bellasio M."/>
            <person name="Peymann A."/>
            <person name="Valli M."/>
            <person name="Sipitzky M."/>
            <person name="Graf A."/>
            <person name="Sauer M."/>
            <person name="Marx H."/>
            <person name="Mattanovich D."/>
        </authorList>
    </citation>
    <scope>NUCLEOTIDE SEQUENCE [LARGE SCALE GENOMIC DNA]</scope>
    <source>
        <strain evidence="2 3">CBS 10342</strain>
    </source>
</reference>
<evidence type="ECO:0000313" key="2">
    <source>
        <dbReference type="EMBL" id="ANB15925.1"/>
    </source>
</evidence>
<feature type="region of interest" description="Disordered" evidence="1">
    <location>
        <begin position="42"/>
        <end position="103"/>
    </location>
</feature>
<name>A0A167G026_9ASCO</name>